<accession>A0ABS1GKD7</accession>
<dbReference type="Gene3D" id="1.10.340.30">
    <property type="entry name" value="Hypothetical protein, domain 2"/>
    <property type="match status" value="1"/>
</dbReference>
<evidence type="ECO:0000256" key="3">
    <source>
        <dbReference type="ARBA" id="ARBA00002933"/>
    </source>
</evidence>
<comment type="catalytic activity">
    <reaction evidence="1">
        <text>Hydrolyzes free adenine bases from 7,8-dihydro-8-oxoguanine:adenine mismatched double-stranded DNA, leaving an apurinic site.</text>
        <dbReference type="EC" id="3.2.2.31"/>
    </reaction>
</comment>
<keyword evidence="8" id="KW-0227">DNA damage</keyword>
<keyword evidence="10" id="KW-0408">Iron</keyword>
<dbReference type="Gene3D" id="1.10.1670.10">
    <property type="entry name" value="Helix-hairpin-Helix base-excision DNA repair enzymes (C-terminal)"/>
    <property type="match status" value="1"/>
</dbReference>
<evidence type="ECO:0000256" key="13">
    <source>
        <dbReference type="ARBA" id="ARBA00023295"/>
    </source>
</evidence>
<dbReference type="Pfam" id="PF00633">
    <property type="entry name" value="HHH"/>
    <property type="match status" value="1"/>
</dbReference>
<dbReference type="Proteomes" id="UP000772812">
    <property type="component" value="Unassembled WGS sequence"/>
</dbReference>
<evidence type="ECO:0000259" key="14">
    <source>
        <dbReference type="SMART" id="SM00478"/>
    </source>
</evidence>
<evidence type="ECO:0000256" key="9">
    <source>
        <dbReference type="ARBA" id="ARBA00022801"/>
    </source>
</evidence>
<dbReference type="SMART" id="SM00478">
    <property type="entry name" value="ENDO3c"/>
    <property type="match status" value="1"/>
</dbReference>
<dbReference type="Pfam" id="PF00730">
    <property type="entry name" value="HhH-GPD"/>
    <property type="match status" value="1"/>
</dbReference>
<dbReference type="InterPro" id="IPR011257">
    <property type="entry name" value="DNA_glycosylase"/>
</dbReference>
<keyword evidence="11" id="KW-0411">Iron-sulfur</keyword>
<gene>
    <name evidence="15" type="ORF">GWK41_10095</name>
</gene>
<feature type="domain" description="HhH-GPD" evidence="14">
    <location>
        <begin position="5"/>
        <end position="157"/>
    </location>
</feature>
<evidence type="ECO:0000313" key="15">
    <source>
        <dbReference type="EMBL" id="MBK3333414.1"/>
    </source>
</evidence>
<dbReference type="RefSeq" id="WP_200675029.1">
    <property type="nucleotide sequence ID" value="NZ_JAACYA010000002.1"/>
</dbReference>
<dbReference type="CDD" id="cd00056">
    <property type="entry name" value="ENDO3c"/>
    <property type="match status" value="1"/>
</dbReference>
<evidence type="ECO:0000256" key="10">
    <source>
        <dbReference type="ARBA" id="ARBA00023004"/>
    </source>
</evidence>
<keyword evidence="7" id="KW-0479">Metal-binding</keyword>
<keyword evidence="9" id="KW-0378">Hydrolase</keyword>
<evidence type="ECO:0000313" key="16">
    <source>
        <dbReference type="Proteomes" id="UP000772812"/>
    </source>
</evidence>
<evidence type="ECO:0000256" key="12">
    <source>
        <dbReference type="ARBA" id="ARBA00023204"/>
    </source>
</evidence>
<dbReference type="PANTHER" id="PTHR42944">
    <property type="entry name" value="ADENINE DNA GLYCOSYLASE"/>
    <property type="match status" value="1"/>
</dbReference>
<evidence type="ECO:0000256" key="8">
    <source>
        <dbReference type="ARBA" id="ARBA00022763"/>
    </source>
</evidence>
<evidence type="ECO:0000256" key="1">
    <source>
        <dbReference type="ARBA" id="ARBA00000843"/>
    </source>
</evidence>
<reference evidence="15 16" key="1">
    <citation type="journal article" date="2021" name="Syst. Appl. Microbiol.">
        <title>Persephonella atlantica sp. nov.: How to adapt to physico-chemical gradients in high temperature hydrothermal habitats.</title>
        <authorList>
            <person name="Francois D.X."/>
            <person name="Godfroy A."/>
            <person name="Mathien C."/>
            <person name="Aube J."/>
            <person name="Cathalot C."/>
            <person name="Lesongeur F."/>
            <person name="L'Haridon S."/>
            <person name="Philippon X."/>
            <person name="Roussel E.G."/>
        </authorList>
    </citation>
    <scope>NUCLEOTIDE SEQUENCE [LARGE SCALE GENOMIC DNA]</scope>
    <source>
        <strain evidence="15 16">MO1340</strain>
    </source>
</reference>
<dbReference type="PIRSF" id="PIRSF001435">
    <property type="entry name" value="Nth"/>
    <property type="match status" value="1"/>
</dbReference>
<comment type="similarity">
    <text evidence="4">Belongs to the Nth/MutY family.</text>
</comment>
<evidence type="ECO:0000256" key="6">
    <source>
        <dbReference type="ARBA" id="ARBA00022023"/>
    </source>
</evidence>
<evidence type="ECO:0000256" key="11">
    <source>
        <dbReference type="ARBA" id="ARBA00023014"/>
    </source>
</evidence>
<dbReference type="InterPro" id="IPR003265">
    <property type="entry name" value="HhH-GPD_domain"/>
</dbReference>
<keyword evidence="16" id="KW-1185">Reference proteome</keyword>
<comment type="caution">
    <text evidence="15">The sequence shown here is derived from an EMBL/GenBank/DDBJ whole genome shotgun (WGS) entry which is preliminary data.</text>
</comment>
<protein>
    <recommendedName>
        <fullName evidence="6">Adenine DNA glycosylase</fullName>
        <ecNumber evidence="5">3.2.2.31</ecNumber>
    </recommendedName>
</protein>
<dbReference type="PANTHER" id="PTHR42944:SF1">
    <property type="entry name" value="ADENINE DNA GLYCOSYLASE"/>
    <property type="match status" value="1"/>
</dbReference>
<organism evidence="15 16">
    <name type="scientific">Persephonella atlantica</name>
    <dbReference type="NCBI Taxonomy" id="2699429"/>
    <lineage>
        <taxon>Bacteria</taxon>
        <taxon>Pseudomonadati</taxon>
        <taxon>Aquificota</taxon>
        <taxon>Aquificia</taxon>
        <taxon>Aquificales</taxon>
        <taxon>Hydrogenothermaceae</taxon>
        <taxon>Persephonella</taxon>
    </lineage>
</organism>
<evidence type="ECO:0000256" key="2">
    <source>
        <dbReference type="ARBA" id="ARBA00001966"/>
    </source>
</evidence>
<dbReference type="InterPro" id="IPR000445">
    <property type="entry name" value="HhH_motif"/>
</dbReference>
<dbReference type="SUPFAM" id="SSF48150">
    <property type="entry name" value="DNA-glycosylase"/>
    <property type="match status" value="1"/>
</dbReference>
<keyword evidence="13" id="KW-0326">Glycosidase</keyword>
<keyword evidence="12" id="KW-0234">DNA repair</keyword>
<evidence type="ECO:0000256" key="7">
    <source>
        <dbReference type="ARBA" id="ARBA00022723"/>
    </source>
</evidence>
<evidence type="ECO:0000256" key="5">
    <source>
        <dbReference type="ARBA" id="ARBA00012045"/>
    </source>
</evidence>
<proteinExistence type="inferred from homology"/>
<sequence length="184" mass="20883">MVEILLQKTNAGKVANFITKVLSKLKTPENTLKMPIEELEKLLKPFGMYKVKAARIKKLADVILKNYSGRIPCSEKELLSLPGVGRYISDAVLCFSCGKDKAVVDVNTIRVITRYFGIKSSYSRPRNDPNLYKFIQGLVPKGKCKEFNWGLIDFSAKVCKLKPKCFMCSLKKNCMFFNSVLRNQ</sequence>
<name>A0ABS1GKD7_9AQUI</name>
<dbReference type="EC" id="3.2.2.31" evidence="5"/>
<dbReference type="InterPro" id="IPR044298">
    <property type="entry name" value="MIG/MutY"/>
</dbReference>
<dbReference type="InterPro" id="IPR023170">
    <property type="entry name" value="HhH_base_excis_C"/>
</dbReference>
<evidence type="ECO:0000256" key="4">
    <source>
        <dbReference type="ARBA" id="ARBA00008343"/>
    </source>
</evidence>
<comment type="cofactor">
    <cofactor evidence="2">
        <name>[4Fe-4S] cluster</name>
        <dbReference type="ChEBI" id="CHEBI:49883"/>
    </cofactor>
</comment>
<comment type="function">
    <text evidence="3">Adenine glycosylase active on G-A mispairs. MutY also corrects error-prone DNA synthesis past GO lesions which are due to the oxidatively damaged form of guanine: 7,8-dihydro-8-oxoguanine (8-oxo-dGTP).</text>
</comment>
<dbReference type="EMBL" id="JAACYA010000002">
    <property type="protein sequence ID" value="MBK3333414.1"/>
    <property type="molecule type" value="Genomic_DNA"/>
</dbReference>